<keyword evidence="1" id="KW-1133">Transmembrane helix</keyword>
<keyword evidence="3" id="KW-1185">Reference proteome</keyword>
<sequence>MPYPQSSPDRAQDSNFRAKKTDSRLYPNALQLKLAIIVFVTFVTILNPGNSTEIALISMISNCAVEIVDYYSDKQSNDKK</sequence>
<dbReference type="Proteomes" id="UP000658514">
    <property type="component" value="Unassembled WGS sequence"/>
</dbReference>
<name>A0ABR8ACE8_9CYAN</name>
<evidence type="ECO:0000313" key="3">
    <source>
        <dbReference type="Proteomes" id="UP000658514"/>
    </source>
</evidence>
<gene>
    <name evidence="2" type="ORF">H6G24_19305</name>
</gene>
<dbReference type="RefSeq" id="WP_190547286.1">
    <property type="nucleotide sequence ID" value="NZ_CAWPNO010000063.1"/>
</dbReference>
<feature type="transmembrane region" description="Helical" evidence="1">
    <location>
        <begin position="25"/>
        <end position="46"/>
    </location>
</feature>
<dbReference type="EMBL" id="JACJQH010000030">
    <property type="protein sequence ID" value="MBD2197626.1"/>
    <property type="molecule type" value="Genomic_DNA"/>
</dbReference>
<reference evidence="2 3" key="1">
    <citation type="journal article" date="2020" name="ISME J.">
        <title>Comparative genomics reveals insights into cyanobacterial evolution and habitat adaptation.</title>
        <authorList>
            <person name="Chen M.Y."/>
            <person name="Teng W.K."/>
            <person name="Zhao L."/>
            <person name="Hu C.X."/>
            <person name="Zhou Y.K."/>
            <person name="Han B.P."/>
            <person name="Song L.R."/>
            <person name="Shu W.S."/>
        </authorList>
    </citation>
    <scope>NUCLEOTIDE SEQUENCE [LARGE SCALE GENOMIC DNA]</scope>
    <source>
        <strain evidence="2 3">FACHB-288</strain>
    </source>
</reference>
<comment type="caution">
    <text evidence="2">The sequence shown here is derived from an EMBL/GenBank/DDBJ whole genome shotgun (WGS) entry which is preliminary data.</text>
</comment>
<keyword evidence="1" id="KW-0812">Transmembrane</keyword>
<evidence type="ECO:0000256" key="1">
    <source>
        <dbReference type="SAM" id="Phobius"/>
    </source>
</evidence>
<accession>A0ABR8ACE8</accession>
<evidence type="ECO:0000313" key="2">
    <source>
        <dbReference type="EMBL" id="MBD2197626.1"/>
    </source>
</evidence>
<protein>
    <submittedName>
        <fullName evidence="2">Uncharacterized protein</fullName>
    </submittedName>
</protein>
<proteinExistence type="predicted"/>
<keyword evidence="1" id="KW-0472">Membrane</keyword>
<organism evidence="2 3">
    <name type="scientific">Calothrix parietina FACHB-288</name>
    <dbReference type="NCBI Taxonomy" id="2692896"/>
    <lineage>
        <taxon>Bacteria</taxon>
        <taxon>Bacillati</taxon>
        <taxon>Cyanobacteriota</taxon>
        <taxon>Cyanophyceae</taxon>
        <taxon>Nostocales</taxon>
        <taxon>Calotrichaceae</taxon>
        <taxon>Calothrix</taxon>
    </lineage>
</organism>